<keyword evidence="7 15" id="KW-0227">DNA damage</keyword>
<evidence type="ECO:0000256" key="11">
    <source>
        <dbReference type="ARBA" id="ARBA00023204"/>
    </source>
</evidence>
<organism evidence="16 17">
    <name type="scientific">Agrilus planipennis</name>
    <name type="common">Emerald ash borer</name>
    <name type="synonym">Agrilus marcopoli</name>
    <dbReference type="NCBI Taxonomy" id="224129"/>
    <lineage>
        <taxon>Eukaryota</taxon>
        <taxon>Metazoa</taxon>
        <taxon>Ecdysozoa</taxon>
        <taxon>Arthropoda</taxon>
        <taxon>Hexapoda</taxon>
        <taxon>Insecta</taxon>
        <taxon>Pterygota</taxon>
        <taxon>Neoptera</taxon>
        <taxon>Endopterygota</taxon>
        <taxon>Coleoptera</taxon>
        <taxon>Polyphaga</taxon>
        <taxon>Elateriformia</taxon>
        <taxon>Buprestoidea</taxon>
        <taxon>Buprestidae</taxon>
        <taxon>Agrilinae</taxon>
        <taxon>Agrilus</taxon>
    </lineage>
</organism>
<evidence type="ECO:0000256" key="1">
    <source>
        <dbReference type="ARBA" id="ARBA00004123"/>
    </source>
</evidence>
<keyword evidence="16" id="KW-1185">Reference proteome</keyword>
<dbReference type="GO" id="GO:0006325">
    <property type="term" value="P:chromatin organization"/>
    <property type="evidence" value="ECO:0007669"/>
    <property type="project" value="UniProtKB-UniRule"/>
</dbReference>
<keyword evidence="5 15" id="KW-0053">Apoptosis</keyword>
<dbReference type="GO" id="GO:0051301">
    <property type="term" value="P:cell division"/>
    <property type="evidence" value="ECO:0007669"/>
    <property type="project" value="UniProtKB-UniRule"/>
</dbReference>
<gene>
    <name evidence="17" type="primary">LOC112903873</name>
    <name evidence="18" type="synonym">LOC108738631</name>
</gene>
<dbReference type="GO" id="GO:0045739">
    <property type="term" value="P:positive regulation of DNA repair"/>
    <property type="evidence" value="ECO:0007669"/>
    <property type="project" value="UniProtKB-UniRule"/>
</dbReference>
<evidence type="ECO:0000256" key="5">
    <source>
        <dbReference type="ARBA" id="ARBA00022703"/>
    </source>
</evidence>
<evidence type="ECO:0000256" key="12">
    <source>
        <dbReference type="ARBA" id="ARBA00023242"/>
    </source>
</evidence>
<keyword evidence="8 15" id="KW-0498">Mitosis</keyword>
<keyword evidence="3 15" id="KW-0963">Cytoplasm</keyword>
<evidence type="ECO:0000256" key="8">
    <source>
        <dbReference type="ARBA" id="ARBA00022776"/>
    </source>
</evidence>
<comment type="subunit">
    <text evidence="15">Component of the ARISC complex. Component of the BRCA1-A complex. Component of the BRISC complex. Binds polyubiquitin.</text>
</comment>
<keyword evidence="4 15" id="KW-0132">Cell division</keyword>
<comment type="subcellular location">
    <subcellularLocation>
        <location evidence="15">Cytoplasm</location>
    </subcellularLocation>
    <subcellularLocation>
        <location evidence="1 15">Nucleus</location>
    </subcellularLocation>
    <text evidence="15">Localizes at sites of DNA damage at double-strand breaks (DSBs).</text>
</comment>
<dbReference type="KEGG" id="apln:112903873"/>
<keyword evidence="9 15" id="KW-0833">Ubl conjugation pathway</keyword>
<comment type="domain">
    <text evidence="15">Contains 2 ubiquitin-conjugating enzyme family-like (UEV-like) regions. These regions lack the critical Cys residues required for ubiquitination but retain the ability to bind ubiquitin.</text>
</comment>
<name>A0A1W4X499_AGRPL</name>
<evidence type="ECO:0000256" key="13">
    <source>
        <dbReference type="ARBA" id="ARBA00023306"/>
    </source>
</evidence>
<dbReference type="GO" id="GO:0031593">
    <property type="term" value="F:polyubiquitin modification-dependent protein binding"/>
    <property type="evidence" value="ECO:0007669"/>
    <property type="project" value="UniProtKB-UniRule"/>
</dbReference>
<dbReference type="GO" id="GO:0006915">
    <property type="term" value="P:apoptotic process"/>
    <property type="evidence" value="ECO:0007669"/>
    <property type="project" value="UniProtKB-UniRule"/>
</dbReference>
<evidence type="ECO:0000313" key="17">
    <source>
        <dbReference type="RefSeq" id="XP_018327636.1"/>
    </source>
</evidence>
<dbReference type="GO" id="GO:0005737">
    <property type="term" value="C:cytoplasm"/>
    <property type="evidence" value="ECO:0007669"/>
    <property type="project" value="UniProtKB-SubCell"/>
</dbReference>
<dbReference type="KEGG" id="apln:108738631"/>
<evidence type="ECO:0000313" key="18">
    <source>
        <dbReference type="RefSeq" id="XP_025837194.1"/>
    </source>
</evidence>
<dbReference type="PANTHER" id="PTHR15189">
    <property type="entry name" value="BRISC AND BRCA1-A COMPLEX MEMBER 2"/>
    <property type="match status" value="1"/>
</dbReference>
<sequence length="393" mass="46006">MDNYYSINEDILLQCPPILRDNISYMGSSDKIGLFPINIKIQPLDNKMYQEDQKLNYKDYFKVDIPYAGKTLTWEMIFNNEDYEFAPDFAFDDQKFLNDPDIDVIEKYLPSLANWDVKRCQSLANVIKELITLFKSHQIYSLKDEKFTKVYAEYENLSTIEIKEDDLEVLIEYPAGSVRFLFNISLKNYDSLPACFRSENLEDIKKKLNPGDVQALLSVIFLKPDCSKVQTTLHLSPAMEQVVGSTSTLHIPVYGKKTDLAEYITTIRKILDEKLEQISNQFKLKNEYISAVLSLHRYSVLEYDSRCFNFIIILLQVDEMYALVHITIGNEFPKEKPKVTLRSVCKMMMNKPFAMELDDYPYSPRWEPKEMVTRLMTRLPEAIPEFINRHNTR</sequence>
<dbReference type="AlphaFoldDB" id="A0A1W4X499"/>
<protein>
    <recommendedName>
        <fullName evidence="2 15">BRISC and BRCA1-A complex member 2</fullName>
    </recommendedName>
</protein>
<evidence type="ECO:0000256" key="15">
    <source>
        <dbReference type="RuleBase" id="RU368019"/>
    </source>
</evidence>
<evidence type="ECO:0000313" key="16">
    <source>
        <dbReference type="Proteomes" id="UP000192223"/>
    </source>
</evidence>
<dbReference type="GO" id="GO:0007095">
    <property type="term" value="P:mitotic G2 DNA damage checkpoint signaling"/>
    <property type="evidence" value="ECO:0007669"/>
    <property type="project" value="UniProtKB-UniRule"/>
</dbReference>
<keyword evidence="11 15" id="KW-0234">DNA repair</keyword>
<evidence type="ECO:0000256" key="7">
    <source>
        <dbReference type="ARBA" id="ARBA00022763"/>
    </source>
</evidence>
<evidence type="ECO:0000256" key="3">
    <source>
        <dbReference type="ARBA" id="ARBA00022490"/>
    </source>
</evidence>
<dbReference type="GO" id="GO:0006302">
    <property type="term" value="P:double-strand break repair"/>
    <property type="evidence" value="ECO:0007669"/>
    <property type="project" value="UniProtKB-UniRule"/>
</dbReference>
<dbReference type="OrthoDB" id="538811at2759"/>
<evidence type="ECO:0000256" key="2">
    <source>
        <dbReference type="ARBA" id="ARBA00019438"/>
    </source>
</evidence>
<dbReference type="STRING" id="224129.A0A1W4X499"/>
<dbReference type="PANTHER" id="PTHR15189:SF7">
    <property type="entry name" value="BRISC AND BRCA1-A COMPLEX MEMBER 2"/>
    <property type="match status" value="1"/>
</dbReference>
<dbReference type="InterPro" id="IPR010358">
    <property type="entry name" value="BRE"/>
</dbReference>
<evidence type="ECO:0000256" key="6">
    <source>
        <dbReference type="ARBA" id="ARBA00022737"/>
    </source>
</evidence>
<proteinExistence type="inferred from homology"/>
<dbReference type="GO" id="GO:0070531">
    <property type="term" value="C:BRCA1-A complex"/>
    <property type="evidence" value="ECO:0007669"/>
    <property type="project" value="UniProtKB-UniRule"/>
</dbReference>
<evidence type="ECO:0000256" key="4">
    <source>
        <dbReference type="ARBA" id="ARBA00022618"/>
    </source>
</evidence>
<keyword evidence="10 15" id="KW-0156">Chromatin regulator</keyword>
<dbReference type="Proteomes" id="UP000192223">
    <property type="component" value="Unplaced"/>
</dbReference>
<dbReference type="GeneID" id="112903873"/>
<dbReference type="CDD" id="cd23665">
    <property type="entry name" value="BRE-like_insects"/>
    <property type="match status" value="1"/>
</dbReference>
<accession>A0A1W4X499</accession>
<evidence type="ECO:0000256" key="10">
    <source>
        <dbReference type="ARBA" id="ARBA00022853"/>
    </source>
</evidence>
<keyword evidence="12 15" id="KW-0539">Nucleus</keyword>
<dbReference type="GO" id="GO:0070552">
    <property type="term" value="C:BRISC complex"/>
    <property type="evidence" value="ECO:0007669"/>
    <property type="project" value="UniProtKB-UniRule"/>
</dbReference>
<dbReference type="RefSeq" id="XP_025837194.1">
    <property type="nucleotide sequence ID" value="XM_025981409.1"/>
</dbReference>
<reference evidence="17 18" key="1">
    <citation type="submission" date="2025-04" db="UniProtKB">
        <authorList>
            <consortium name="RefSeq"/>
        </authorList>
    </citation>
    <scope>IDENTIFICATION</scope>
    <source>
        <tissue evidence="17 18">Entire body</tissue>
    </source>
</reference>
<dbReference type="RefSeq" id="XP_018327636.1">
    <property type="nucleotide sequence ID" value="XM_018472134.2"/>
</dbReference>
<dbReference type="Pfam" id="PF06113">
    <property type="entry name" value="BRE"/>
    <property type="match status" value="1"/>
</dbReference>
<evidence type="ECO:0000256" key="9">
    <source>
        <dbReference type="ARBA" id="ARBA00022786"/>
    </source>
</evidence>
<keyword evidence="6" id="KW-0677">Repeat</keyword>
<dbReference type="GO" id="GO:0010212">
    <property type="term" value="P:response to ionizing radiation"/>
    <property type="evidence" value="ECO:0007669"/>
    <property type="project" value="UniProtKB-UniRule"/>
</dbReference>
<comment type="function">
    <text evidence="15">May play a role in homeostasis or cellular differentiation in cells of neural, epithelial and germline origins. May also act as a death receptor-associated anti-apoptotic protein, which inhibits the mitochondrial apoptotic pathway.</text>
</comment>
<evidence type="ECO:0000256" key="14">
    <source>
        <dbReference type="ARBA" id="ARBA00025766"/>
    </source>
</evidence>
<comment type="similarity">
    <text evidence="14 15">Belongs to the BABAM2 family.</text>
</comment>
<keyword evidence="13 15" id="KW-0131">Cell cycle</keyword>